<dbReference type="AlphaFoldDB" id="A0A445IE33"/>
<dbReference type="Proteomes" id="UP000289340">
    <property type="component" value="Chromosome 11"/>
</dbReference>
<organism evidence="1 2">
    <name type="scientific">Glycine soja</name>
    <name type="common">Wild soybean</name>
    <dbReference type="NCBI Taxonomy" id="3848"/>
    <lineage>
        <taxon>Eukaryota</taxon>
        <taxon>Viridiplantae</taxon>
        <taxon>Streptophyta</taxon>
        <taxon>Embryophyta</taxon>
        <taxon>Tracheophyta</taxon>
        <taxon>Spermatophyta</taxon>
        <taxon>Magnoliopsida</taxon>
        <taxon>eudicotyledons</taxon>
        <taxon>Gunneridae</taxon>
        <taxon>Pentapetalae</taxon>
        <taxon>rosids</taxon>
        <taxon>fabids</taxon>
        <taxon>Fabales</taxon>
        <taxon>Fabaceae</taxon>
        <taxon>Papilionoideae</taxon>
        <taxon>50 kb inversion clade</taxon>
        <taxon>NPAAA clade</taxon>
        <taxon>indigoferoid/millettioid clade</taxon>
        <taxon>Phaseoleae</taxon>
        <taxon>Glycine</taxon>
        <taxon>Glycine subgen. Soja</taxon>
    </lineage>
</organism>
<name>A0A445IE33_GLYSO</name>
<sequence length="55" mass="6736">MPFCPSFLLIIMKLLLNVNWFYSRLCFFVIYENFQFLHAQANLYSFVIHQLLIKF</sequence>
<comment type="caution">
    <text evidence="1">The sequence shown here is derived from an EMBL/GenBank/DDBJ whole genome shotgun (WGS) entry which is preliminary data.</text>
</comment>
<protein>
    <submittedName>
        <fullName evidence="1">Uncharacterized protein</fullName>
    </submittedName>
</protein>
<evidence type="ECO:0000313" key="2">
    <source>
        <dbReference type="Proteomes" id="UP000289340"/>
    </source>
</evidence>
<gene>
    <name evidence="1" type="ORF">D0Y65_032515</name>
</gene>
<evidence type="ECO:0000313" key="1">
    <source>
        <dbReference type="EMBL" id="RZB84135.1"/>
    </source>
</evidence>
<feature type="non-terminal residue" evidence="1">
    <location>
        <position position="55"/>
    </location>
</feature>
<proteinExistence type="predicted"/>
<keyword evidence="2" id="KW-1185">Reference proteome</keyword>
<dbReference type="EMBL" id="QZWG01000011">
    <property type="protein sequence ID" value="RZB84135.1"/>
    <property type="molecule type" value="Genomic_DNA"/>
</dbReference>
<accession>A0A445IE33</accession>
<reference evidence="1 2" key="1">
    <citation type="submission" date="2018-09" db="EMBL/GenBank/DDBJ databases">
        <title>A high-quality reference genome of wild soybean provides a powerful tool to mine soybean genomes.</title>
        <authorList>
            <person name="Xie M."/>
            <person name="Chung C.Y.L."/>
            <person name="Li M.-W."/>
            <person name="Wong F.-L."/>
            <person name="Chan T.-F."/>
            <person name="Lam H.-M."/>
        </authorList>
    </citation>
    <scope>NUCLEOTIDE SEQUENCE [LARGE SCALE GENOMIC DNA]</scope>
    <source>
        <strain evidence="2">cv. W05</strain>
        <tissue evidence="1">Hypocotyl of etiolated seedlings</tissue>
    </source>
</reference>